<evidence type="ECO:0000256" key="1">
    <source>
        <dbReference type="SAM" id="MobiDB-lite"/>
    </source>
</evidence>
<dbReference type="Proteomes" id="UP000275846">
    <property type="component" value="Unassembled WGS sequence"/>
</dbReference>
<dbReference type="AlphaFoldDB" id="A0A183TKJ5"/>
<sequence length="213" mass="23607">MFCSSHYPAECLSLRFLHTPATAAAERALMNDAKEVLLPPSAFARPSKKTPDDAARHPIFQNRNPSLSNGEFAARLEFRSPPTTLPKPITLDSLVDLRNSQQCTQASCQHENQCTKLAEKVGRLRADLSTAEANYRKATESLSALRAYVGSEACVGHRSQPNARDAQTRGEEVLSEAQVGHIWKTRTLICERPPTVVNTSEHNRLDNGLMARW</sequence>
<reference evidence="2 3" key="2">
    <citation type="submission" date="2018-11" db="EMBL/GenBank/DDBJ databases">
        <authorList>
            <consortium name="Pathogen Informatics"/>
        </authorList>
    </citation>
    <scope>NUCLEOTIDE SEQUENCE [LARGE SCALE GENOMIC DNA]</scope>
    <source>
        <strain evidence="2 3">NST_G2</strain>
    </source>
</reference>
<accession>A0A183TKJ5</accession>
<proteinExistence type="predicted"/>
<evidence type="ECO:0000313" key="3">
    <source>
        <dbReference type="Proteomes" id="UP000275846"/>
    </source>
</evidence>
<evidence type="ECO:0000313" key="4">
    <source>
        <dbReference type="WBParaSite" id="SSLN_0001764201-mRNA-1"/>
    </source>
</evidence>
<feature type="region of interest" description="Disordered" evidence="1">
    <location>
        <begin position="42"/>
        <end position="66"/>
    </location>
</feature>
<dbReference type="WBParaSite" id="SSLN_0001764201-mRNA-1">
    <property type="protein sequence ID" value="SSLN_0001764201-mRNA-1"/>
    <property type="gene ID" value="SSLN_0001764201"/>
</dbReference>
<protein>
    <submittedName>
        <fullName evidence="2 4">Uncharacterized protein</fullName>
    </submittedName>
</protein>
<organism evidence="4">
    <name type="scientific">Schistocephalus solidus</name>
    <name type="common">Tapeworm</name>
    <dbReference type="NCBI Taxonomy" id="70667"/>
    <lineage>
        <taxon>Eukaryota</taxon>
        <taxon>Metazoa</taxon>
        <taxon>Spiralia</taxon>
        <taxon>Lophotrochozoa</taxon>
        <taxon>Platyhelminthes</taxon>
        <taxon>Cestoda</taxon>
        <taxon>Eucestoda</taxon>
        <taxon>Diphyllobothriidea</taxon>
        <taxon>Diphyllobothriidae</taxon>
        <taxon>Schistocephalus</taxon>
    </lineage>
</organism>
<evidence type="ECO:0000313" key="2">
    <source>
        <dbReference type="EMBL" id="VDM03378.1"/>
    </source>
</evidence>
<name>A0A183TKJ5_SCHSO</name>
<gene>
    <name evidence="2" type="ORF">SSLN_LOCUS16992</name>
</gene>
<keyword evidence="3" id="KW-1185">Reference proteome</keyword>
<dbReference type="EMBL" id="UYSU01041804">
    <property type="protein sequence ID" value="VDM03378.1"/>
    <property type="molecule type" value="Genomic_DNA"/>
</dbReference>
<reference evidence="4" key="1">
    <citation type="submission" date="2016-06" db="UniProtKB">
        <authorList>
            <consortium name="WormBaseParasite"/>
        </authorList>
    </citation>
    <scope>IDENTIFICATION</scope>
</reference>